<sequence>MYYALFSCEIGPRCRIEKNGKELGYFLRFLVKLGYSGFNLGLKYKEVIMNLIEKNGKLLTRAVAY</sequence>
<organism evidence="1 2">
    <name type="scientific">Stephania cephalantha</name>
    <dbReference type="NCBI Taxonomy" id="152367"/>
    <lineage>
        <taxon>Eukaryota</taxon>
        <taxon>Viridiplantae</taxon>
        <taxon>Streptophyta</taxon>
        <taxon>Embryophyta</taxon>
        <taxon>Tracheophyta</taxon>
        <taxon>Spermatophyta</taxon>
        <taxon>Magnoliopsida</taxon>
        <taxon>Ranunculales</taxon>
        <taxon>Menispermaceae</taxon>
        <taxon>Menispermoideae</taxon>
        <taxon>Cissampelideae</taxon>
        <taxon>Stephania</taxon>
    </lineage>
</organism>
<evidence type="ECO:0000313" key="2">
    <source>
        <dbReference type="Proteomes" id="UP001419268"/>
    </source>
</evidence>
<evidence type="ECO:0000313" key="1">
    <source>
        <dbReference type="EMBL" id="KAK9111748.1"/>
    </source>
</evidence>
<dbReference type="Proteomes" id="UP001419268">
    <property type="component" value="Unassembled WGS sequence"/>
</dbReference>
<reference evidence="1 2" key="1">
    <citation type="submission" date="2024-01" db="EMBL/GenBank/DDBJ databases">
        <title>Genome assemblies of Stephania.</title>
        <authorList>
            <person name="Yang L."/>
        </authorList>
    </citation>
    <scope>NUCLEOTIDE SEQUENCE [LARGE SCALE GENOMIC DNA]</scope>
    <source>
        <strain evidence="1">JXDWG</strain>
        <tissue evidence="1">Leaf</tissue>
    </source>
</reference>
<name>A0AAP0IAI4_9MAGN</name>
<proteinExistence type="predicted"/>
<dbReference type="AlphaFoldDB" id="A0AAP0IAI4"/>
<dbReference type="EMBL" id="JBBNAG010000008">
    <property type="protein sequence ID" value="KAK9111748.1"/>
    <property type="molecule type" value="Genomic_DNA"/>
</dbReference>
<comment type="caution">
    <text evidence="1">The sequence shown here is derived from an EMBL/GenBank/DDBJ whole genome shotgun (WGS) entry which is preliminary data.</text>
</comment>
<protein>
    <submittedName>
        <fullName evidence="1">Uncharacterized protein</fullName>
    </submittedName>
</protein>
<accession>A0AAP0IAI4</accession>
<gene>
    <name evidence="1" type="ORF">Scep_019267</name>
</gene>
<keyword evidence="2" id="KW-1185">Reference proteome</keyword>